<evidence type="ECO:0000256" key="1">
    <source>
        <dbReference type="SAM" id="Phobius"/>
    </source>
</evidence>
<name>A0ABU6CSN3_9ACTN</name>
<keyword evidence="3" id="KW-1185">Reference proteome</keyword>
<evidence type="ECO:0000313" key="3">
    <source>
        <dbReference type="Proteomes" id="UP001352223"/>
    </source>
</evidence>
<proteinExistence type="predicted"/>
<dbReference type="EMBL" id="JAOZYB010000373">
    <property type="protein sequence ID" value="MEB3967037.1"/>
    <property type="molecule type" value="Genomic_DNA"/>
</dbReference>
<sequence length="142" mass="14714">MEQRSRNHLNQLVPVLVMAGISAAAWAAWLGWDQHRDVHADGSTTGPYEAWQVLGLVVTLLAPAVWAASRGHRAATVFGTTAGLTVAAYVDWSDDSSGLFAVGVALLMLGSLAATATVTAVITAMRRGGPRLGGPGGLSAHR</sequence>
<gene>
    <name evidence="2" type="ORF">OKJ48_43400</name>
</gene>
<evidence type="ECO:0000313" key="2">
    <source>
        <dbReference type="EMBL" id="MEB3967037.1"/>
    </source>
</evidence>
<keyword evidence="1" id="KW-0812">Transmembrane</keyword>
<dbReference type="RefSeq" id="WP_324776917.1">
    <property type="nucleotide sequence ID" value="NZ_BAAATS010000009.1"/>
</dbReference>
<feature type="transmembrane region" description="Helical" evidence="1">
    <location>
        <begin position="50"/>
        <end position="68"/>
    </location>
</feature>
<keyword evidence="1" id="KW-0472">Membrane</keyword>
<feature type="transmembrane region" description="Helical" evidence="1">
    <location>
        <begin position="75"/>
        <end position="92"/>
    </location>
</feature>
<reference evidence="2 3" key="1">
    <citation type="submission" date="2022-10" db="EMBL/GenBank/DDBJ databases">
        <authorList>
            <person name="Xie J."/>
            <person name="Shen N."/>
        </authorList>
    </citation>
    <scope>NUCLEOTIDE SEQUENCE [LARGE SCALE GENOMIC DNA]</scope>
    <source>
        <strain evidence="2 3">DSM 41681</strain>
    </source>
</reference>
<keyword evidence="1" id="KW-1133">Transmembrane helix</keyword>
<protein>
    <submittedName>
        <fullName evidence="2">Uncharacterized protein</fullName>
    </submittedName>
</protein>
<organism evidence="2 3">
    <name type="scientific">Streptomyces kunmingensis</name>
    <dbReference type="NCBI Taxonomy" id="68225"/>
    <lineage>
        <taxon>Bacteria</taxon>
        <taxon>Bacillati</taxon>
        <taxon>Actinomycetota</taxon>
        <taxon>Actinomycetes</taxon>
        <taxon>Kitasatosporales</taxon>
        <taxon>Streptomycetaceae</taxon>
        <taxon>Streptomyces</taxon>
    </lineage>
</organism>
<accession>A0ABU6CSN3</accession>
<comment type="caution">
    <text evidence="2">The sequence shown here is derived from an EMBL/GenBank/DDBJ whole genome shotgun (WGS) entry which is preliminary data.</text>
</comment>
<feature type="transmembrane region" description="Helical" evidence="1">
    <location>
        <begin position="98"/>
        <end position="122"/>
    </location>
</feature>
<feature type="transmembrane region" description="Helical" evidence="1">
    <location>
        <begin position="12"/>
        <end position="30"/>
    </location>
</feature>
<dbReference type="Proteomes" id="UP001352223">
    <property type="component" value="Unassembled WGS sequence"/>
</dbReference>